<gene>
    <name evidence="2" type="ORF">SDC9_113502</name>
</gene>
<dbReference type="AlphaFoldDB" id="A0A645BN44"/>
<name>A0A645BN44_9ZZZZ</name>
<sequence>MPKVRKIKSVGIPKRYNNLLDNTEDSNTIPDSNNILVIIIFLSLSNLILYEGDLFLPR</sequence>
<evidence type="ECO:0000313" key="2">
    <source>
        <dbReference type="EMBL" id="MPM66592.1"/>
    </source>
</evidence>
<evidence type="ECO:0000256" key="1">
    <source>
        <dbReference type="SAM" id="Phobius"/>
    </source>
</evidence>
<protein>
    <submittedName>
        <fullName evidence="2">Uncharacterized protein</fullName>
    </submittedName>
</protein>
<keyword evidence="1" id="KW-0472">Membrane</keyword>
<feature type="transmembrane region" description="Helical" evidence="1">
    <location>
        <begin position="35"/>
        <end position="56"/>
    </location>
</feature>
<accession>A0A645BN44</accession>
<dbReference type="EMBL" id="VSSQ01021181">
    <property type="protein sequence ID" value="MPM66592.1"/>
    <property type="molecule type" value="Genomic_DNA"/>
</dbReference>
<comment type="caution">
    <text evidence="2">The sequence shown here is derived from an EMBL/GenBank/DDBJ whole genome shotgun (WGS) entry which is preliminary data.</text>
</comment>
<organism evidence="2">
    <name type="scientific">bioreactor metagenome</name>
    <dbReference type="NCBI Taxonomy" id="1076179"/>
    <lineage>
        <taxon>unclassified sequences</taxon>
        <taxon>metagenomes</taxon>
        <taxon>ecological metagenomes</taxon>
    </lineage>
</organism>
<keyword evidence="1" id="KW-0812">Transmembrane</keyword>
<proteinExistence type="predicted"/>
<reference evidence="2" key="1">
    <citation type="submission" date="2019-08" db="EMBL/GenBank/DDBJ databases">
        <authorList>
            <person name="Kucharzyk K."/>
            <person name="Murdoch R.W."/>
            <person name="Higgins S."/>
            <person name="Loffler F."/>
        </authorList>
    </citation>
    <scope>NUCLEOTIDE SEQUENCE</scope>
</reference>
<keyword evidence="1" id="KW-1133">Transmembrane helix</keyword>